<feature type="transmembrane region" description="Helical" evidence="13">
    <location>
        <begin position="941"/>
        <end position="958"/>
    </location>
</feature>
<feature type="transmembrane region" description="Helical" evidence="13">
    <location>
        <begin position="310"/>
        <end position="329"/>
    </location>
</feature>
<feature type="transmembrane region" description="Helical" evidence="13">
    <location>
        <begin position="167"/>
        <end position="184"/>
    </location>
</feature>
<evidence type="ECO:0000256" key="9">
    <source>
        <dbReference type="ARBA" id="ARBA00022967"/>
    </source>
</evidence>
<dbReference type="GO" id="GO:0016887">
    <property type="term" value="F:ATP hydrolysis activity"/>
    <property type="evidence" value="ECO:0007669"/>
    <property type="project" value="InterPro"/>
</dbReference>
<evidence type="ECO:0000256" key="3">
    <source>
        <dbReference type="ARBA" id="ARBA00012191"/>
    </source>
</evidence>
<evidence type="ECO:0000256" key="4">
    <source>
        <dbReference type="ARBA" id="ARBA00022448"/>
    </source>
</evidence>
<protein>
    <recommendedName>
        <fullName evidence="3">ABC-type xenobiotic transporter</fullName>
        <ecNumber evidence="3">7.6.2.2</ecNumber>
    </recommendedName>
</protein>
<dbReference type="FunFam" id="1.20.1560.10:FF:000037">
    <property type="entry name" value="ATP-binding cassette subfamily C member 10"/>
    <property type="match status" value="1"/>
</dbReference>
<evidence type="ECO:0000256" key="13">
    <source>
        <dbReference type="SAM" id="Phobius"/>
    </source>
</evidence>
<dbReference type="Pfam" id="PF00664">
    <property type="entry name" value="ABC_membrane"/>
    <property type="match status" value="1"/>
</dbReference>
<dbReference type="EC" id="7.6.2.2" evidence="3"/>
<evidence type="ECO:0000256" key="10">
    <source>
        <dbReference type="ARBA" id="ARBA00022989"/>
    </source>
</evidence>
<keyword evidence="11 13" id="KW-0472">Membrane</keyword>
<reference evidence="16 17" key="1">
    <citation type="submission" date="2020-08" db="EMBL/GenBank/DDBJ databases">
        <authorList>
            <person name="Hejnol A."/>
        </authorList>
    </citation>
    <scope>NUCLEOTIDE SEQUENCE [LARGE SCALE GENOMIC DNA]</scope>
</reference>
<feature type="transmembrane region" description="Helical" evidence="13">
    <location>
        <begin position="70"/>
        <end position="91"/>
    </location>
</feature>
<dbReference type="SUPFAM" id="SSF52540">
    <property type="entry name" value="P-loop containing nucleoside triphosphate hydrolases"/>
    <property type="match status" value="1"/>
</dbReference>
<dbReference type="AlphaFoldDB" id="A0A7I8V8V2"/>
<gene>
    <name evidence="16" type="ORF">DGYR_LOCUS385</name>
</gene>
<feature type="domain" description="ABC transmembrane type-1" evidence="15">
    <location>
        <begin position="307"/>
        <end position="583"/>
    </location>
</feature>
<feature type="transmembrane region" description="Helical" evidence="13">
    <location>
        <begin position="441"/>
        <end position="461"/>
    </location>
</feature>
<evidence type="ECO:0000256" key="5">
    <source>
        <dbReference type="ARBA" id="ARBA00022692"/>
    </source>
</evidence>
<feature type="domain" description="ABC transporter" evidence="14">
    <location>
        <begin position="617"/>
        <end position="847"/>
    </location>
</feature>
<keyword evidence="6" id="KW-0677">Repeat</keyword>
<evidence type="ECO:0000259" key="15">
    <source>
        <dbReference type="PROSITE" id="PS50929"/>
    </source>
</evidence>
<dbReference type="SUPFAM" id="SSF90123">
    <property type="entry name" value="ABC transporter transmembrane region"/>
    <property type="match status" value="1"/>
</dbReference>
<evidence type="ECO:0000256" key="7">
    <source>
        <dbReference type="ARBA" id="ARBA00022741"/>
    </source>
</evidence>
<feature type="transmembrane region" description="Helical" evidence="13">
    <location>
        <begin position="30"/>
        <end position="49"/>
    </location>
</feature>
<dbReference type="InterPro" id="IPR003593">
    <property type="entry name" value="AAA+_ATPase"/>
</dbReference>
<dbReference type="PROSITE" id="PS50893">
    <property type="entry name" value="ABC_TRANSPORTER_2"/>
    <property type="match status" value="1"/>
</dbReference>
<dbReference type="Proteomes" id="UP000549394">
    <property type="component" value="Unassembled WGS sequence"/>
</dbReference>
<comment type="similarity">
    <text evidence="2">Belongs to the ABC transporter superfamily. ABCC family. Conjugate transporter (TC 3.A.1.208) subfamily.</text>
</comment>
<dbReference type="Gene3D" id="3.40.50.300">
    <property type="entry name" value="P-loop containing nucleotide triphosphate hydrolases"/>
    <property type="match status" value="1"/>
</dbReference>
<dbReference type="PANTHER" id="PTHR24223:SF330">
    <property type="entry name" value="ATP-BINDING CASSETTE SUB-FAMILY C MEMBER 10"/>
    <property type="match status" value="1"/>
</dbReference>
<dbReference type="InterPro" id="IPR027417">
    <property type="entry name" value="P-loop_NTPase"/>
</dbReference>
<evidence type="ECO:0000256" key="2">
    <source>
        <dbReference type="ARBA" id="ARBA00009726"/>
    </source>
</evidence>
<organism evidence="16 17">
    <name type="scientific">Dimorphilus gyrociliatus</name>
    <dbReference type="NCBI Taxonomy" id="2664684"/>
    <lineage>
        <taxon>Eukaryota</taxon>
        <taxon>Metazoa</taxon>
        <taxon>Spiralia</taxon>
        <taxon>Lophotrochozoa</taxon>
        <taxon>Annelida</taxon>
        <taxon>Polychaeta</taxon>
        <taxon>Polychaeta incertae sedis</taxon>
        <taxon>Dinophilidae</taxon>
        <taxon>Dimorphilus</taxon>
    </lineage>
</organism>
<dbReference type="SMART" id="SM00382">
    <property type="entry name" value="AAA"/>
    <property type="match status" value="1"/>
</dbReference>
<dbReference type="CDD" id="cd03250">
    <property type="entry name" value="ABCC_MRP_domain1"/>
    <property type="match status" value="1"/>
</dbReference>
<proteinExistence type="inferred from homology"/>
<evidence type="ECO:0000256" key="12">
    <source>
        <dbReference type="ARBA" id="ARBA00034018"/>
    </source>
</evidence>
<dbReference type="CDD" id="cd18598">
    <property type="entry name" value="ABC_6TM_MRP7_D1_like"/>
    <property type="match status" value="1"/>
</dbReference>
<dbReference type="InterPro" id="IPR003439">
    <property type="entry name" value="ABC_transporter-like_ATP-bd"/>
</dbReference>
<evidence type="ECO:0000256" key="6">
    <source>
        <dbReference type="ARBA" id="ARBA00022737"/>
    </source>
</evidence>
<dbReference type="OrthoDB" id="6500128at2759"/>
<evidence type="ECO:0000259" key="14">
    <source>
        <dbReference type="PROSITE" id="PS50893"/>
    </source>
</evidence>
<evidence type="ECO:0000256" key="8">
    <source>
        <dbReference type="ARBA" id="ARBA00022840"/>
    </source>
</evidence>
<feature type="transmembrane region" description="Helical" evidence="13">
    <location>
        <begin position="97"/>
        <end position="118"/>
    </location>
</feature>
<evidence type="ECO:0000313" key="17">
    <source>
        <dbReference type="Proteomes" id="UP000549394"/>
    </source>
</evidence>
<feature type="transmembrane region" description="Helical" evidence="13">
    <location>
        <begin position="411"/>
        <end position="435"/>
    </location>
</feature>
<comment type="caution">
    <text evidence="16">The sequence shown here is derived from an EMBL/GenBank/DDBJ whole genome shotgun (WGS) entry which is preliminary data.</text>
</comment>
<dbReference type="PANTHER" id="PTHR24223">
    <property type="entry name" value="ATP-BINDING CASSETTE SUB-FAMILY C"/>
    <property type="match status" value="1"/>
</dbReference>
<dbReference type="PROSITE" id="PS50929">
    <property type="entry name" value="ABC_TM1F"/>
    <property type="match status" value="1"/>
</dbReference>
<keyword evidence="8" id="KW-0067">ATP-binding</keyword>
<name>A0A7I8V8V2_9ANNE</name>
<dbReference type="PROSITE" id="PS00211">
    <property type="entry name" value="ABC_TRANSPORTER_1"/>
    <property type="match status" value="1"/>
</dbReference>
<evidence type="ECO:0000256" key="11">
    <source>
        <dbReference type="ARBA" id="ARBA00023136"/>
    </source>
</evidence>
<feature type="transmembrane region" description="Helical" evidence="13">
    <location>
        <begin position="557"/>
        <end position="578"/>
    </location>
</feature>
<comment type="catalytic activity">
    <reaction evidence="12">
        <text>ATP + H2O + xenobioticSide 1 = ADP + phosphate + xenobioticSide 2.</text>
        <dbReference type="EC" id="7.6.2.2"/>
    </reaction>
</comment>
<feature type="transmembrane region" description="Helical" evidence="13">
    <location>
        <begin position="130"/>
        <end position="147"/>
    </location>
</feature>
<keyword evidence="7" id="KW-0547">Nucleotide-binding</keyword>
<feature type="transmembrane region" description="Helical" evidence="13">
    <location>
        <begin position="889"/>
        <end position="909"/>
    </location>
</feature>
<evidence type="ECO:0000256" key="1">
    <source>
        <dbReference type="ARBA" id="ARBA00004141"/>
    </source>
</evidence>
<dbReference type="InterPro" id="IPR011527">
    <property type="entry name" value="ABC1_TM_dom"/>
</dbReference>
<dbReference type="InterPro" id="IPR036640">
    <property type="entry name" value="ABC1_TM_sf"/>
</dbReference>
<dbReference type="GO" id="GO:0008559">
    <property type="term" value="F:ABC-type xenobiotic transporter activity"/>
    <property type="evidence" value="ECO:0007669"/>
    <property type="project" value="UniProtKB-EC"/>
</dbReference>
<keyword evidence="17" id="KW-1185">Reference proteome</keyword>
<keyword evidence="10 13" id="KW-1133">Transmembrane helix</keyword>
<accession>A0A7I8V8V2</accession>
<keyword evidence="5 13" id="KW-0812">Transmembrane</keyword>
<dbReference type="Gene3D" id="1.20.1560.10">
    <property type="entry name" value="ABC transporter type 1, transmembrane domain"/>
    <property type="match status" value="1"/>
</dbReference>
<dbReference type="GO" id="GO:0005524">
    <property type="term" value="F:ATP binding"/>
    <property type="evidence" value="ECO:0007669"/>
    <property type="project" value="UniProtKB-KW"/>
</dbReference>
<dbReference type="InterPro" id="IPR050173">
    <property type="entry name" value="ABC_transporter_C-like"/>
</dbReference>
<keyword evidence="9" id="KW-1278">Translocase</keyword>
<keyword evidence="4" id="KW-0813">Transport</keyword>
<dbReference type="EMBL" id="CAJFCJ010000001">
    <property type="protein sequence ID" value="CAD5111037.1"/>
    <property type="molecule type" value="Genomic_DNA"/>
</dbReference>
<feature type="transmembrane region" description="Helical" evidence="13">
    <location>
        <begin position="521"/>
        <end position="545"/>
    </location>
</feature>
<dbReference type="InterPro" id="IPR017871">
    <property type="entry name" value="ABC_transporter-like_CS"/>
</dbReference>
<dbReference type="Pfam" id="PF00005">
    <property type="entry name" value="ABC_tran"/>
    <property type="match status" value="1"/>
</dbReference>
<feature type="transmembrane region" description="Helical" evidence="13">
    <location>
        <begin position="341"/>
        <end position="365"/>
    </location>
</feature>
<dbReference type="GO" id="GO:0016020">
    <property type="term" value="C:membrane"/>
    <property type="evidence" value="ECO:0007669"/>
    <property type="project" value="UniProtKB-SubCell"/>
</dbReference>
<evidence type="ECO:0000313" key="16">
    <source>
        <dbReference type="EMBL" id="CAD5111037.1"/>
    </source>
</evidence>
<sequence length="971" mass="110379">MSWDWEALCGNSSKFTVWKGDDFGKCFEQMAFNLPTSFFILIITAFHLGKNYGTAVRGIIPCSPTLHIRFYISMGLFICPLINTLLLKFYLKINSPLISMISSTISCVTWCLHSLFVWKLRRYYRLKISGPFIITIGIILKCAFYVIKLRSVLKETDSFTIVERYISYVQASLIAIYILTLIPCQRPSISSGIQVRILNDSETSYFDNDNDICTMVLERPLAPLGRAEENCSVISRLTFHWVQSLMARGASKKIDNSENLFDLPEKMTASYVEEYFKENSRGRNNDKRSLLSNLNRTFGKEFYPLGLLKFFADALGFLGPLLLNWLVIFMEKPNEPRWHGYIYAAGLFITAFLTALLTSHFNYLVTVVSLKMRASLISSIYAKSLKTSTVSLSKFNTGQIVNYMSTDVDRIVNFCISFHQFWSLPFQIAVSLWLLYLQVGVSFLAGLAFAILLIPINRYLANAIGRLSNDMMNHKDARVKLMSEILHGIRIIKFYAWEDIFSDKINNLRSKELKSLKGRKYLDAFCVYFWATTPVLISILTFTTYAISGHELTAARVFTSLALFNMLISPLNAFPWVLNGLMEAWVSLKRVQQYDDLEEKNWNNHYNSKHNDSTDIISVDNATFIWNKPTEEEETLLKLRDISLNIKKGSFVGLTGPVGCGKSSLFSAILGEMEMIKGHLSFSPDINGISLQTQEAWIQHGTVQQNILFGNELDDRFYHRVLDSCALLPDLEILPAGDETEIGENGVTLSGGQKARISLARAIYQNKDVIFMDDPFAAVDSHVAKHIYSSCLMGLLSGKTRFLSTHHTKFLRNADVVIVMKDGKIDKIGRPCDVLQDQTAIPSSTVCKNTHNANYGNMQNNKENGILVKEEVKEKGTVRLSVYFQYWKAVGTILASFVMLSLFLMQGILHDNFDKIDSHESLMYIPFLKHQRMSMIGGFRIGLRILKAMIRIVSLLFTKIELRKIKVLYIS</sequence>
<dbReference type="FunFam" id="3.40.50.300:FF:000997">
    <property type="entry name" value="Multidrug resistance-associated protein 1"/>
    <property type="match status" value="1"/>
</dbReference>
<comment type="subcellular location">
    <subcellularLocation>
        <location evidence="1">Membrane</location>
        <topology evidence="1">Multi-pass membrane protein</topology>
    </subcellularLocation>
</comment>